<evidence type="ECO:0008006" key="17">
    <source>
        <dbReference type="Google" id="ProtNLM"/>
    </source>
</evidence>
<protein>
    <recommendedName>
        <fullName evidence="17">Excinuclease ABC subunit A</fullName>
    </recommendedName>
</protein>
<dbReference type="InterPro" id="IPR027417">
    <property type="entry name" value="P-loop_NTPase"/>
</dbReference>
<organism evidence="16">
    <name type="scientific">marine sediment metagenome</name>
    <dbReference type="NCBI Taxonomy" id="412755"/>
    <lineage>
        <taxon>unclassified sequences</taxon>
        <taxon>metagenomes</taxon>
        <taxon>ecological metagenomes</taxon>
    </lineage>
</organism>
<evidence type="ECO:0000259" key="15">
    <source>
        <dbReference type="Pfam" id="PF17760"/>
    </source>
</evidence>
<gene>
    <name evidence="16" type="ORF">S03H2_11407</name>
</gene>
<keyword evidence="8" id="KW-0863">Zinc-finger</keyword>
<evidence type="ECO:0000256" key="6">
    <source>
        <dbReference type="ARBA" id="ARBA00022763"/>
    </source>
</evidence>
<reference evidence="16" key="1">
    <citation type="journal article" date="2014" name="Front. Microbiol.">
        <title>High frequency of phylogenetically diverse reductive dehalogenase-homologous genes in deep subseafloor sedimentary metagenomes.</title>
        <authorList>
            <person name="Kawai M."/>
            <person name="Futagami T."/>
            <person name="Toyoda A."/>
            <person name="Takaki Y."/>
            <person name="Nishi S."/>
            <person name="Hori S."/>
            <person name="Arai W."/>
            <person name="Tsubouchi T."/>
            <person name="Morono Y."/>
            <person name="Uchiyama I."/>
            <person name="Ito T."/>
            <person name="Fujiyama A."/>
            <person name="Inagaki F."/>
            <person name="Takami H."/>
        </authorList>
    </citation>
    <scope>NUCLEOTIDE SEQUENCE</scope>
    <source>
        <strain evidence="16">Expedition CK06-06</strain>
    </source>
</reference>
<evidence type="ECO:0000256" key="8">
    <source>
        <dbReference type="ARBA" id="ARBA00022771"/>
    </source>
</evidence>
<dbReference type="InterPro" id="IPR017871">
    <property type="entry name" value="ABC_transporter-like_CS"/>
</dbReference>
<dbReference type="InterPro" id="IPR041552">
    <property type="entry name" value="UvrA_DNA-bd"/>
</dbReference>
<name>X1FA89_9ZZZZ</name>
<evidence type="ECO:0000256" key="13">
    <source>
        <dbReference type="ARBA" id="ARBA00023204"/>
    </source>
</evidence>
<keyword evidence="7" id="KW-0228">DNA excision</keyword>
<comment type="subcellular location">
    <subcellularLocation>
        <location evidence="1">Cytoplasm</location>
    </subcellularLocation>
</comment>
<feature type="domain" description="UvrA interaction" evidence="15">
    <location>
        <begin position="35"/>
        <end position="143"/>
    </location>
</feature>
<evidence type="ECO:0000256" key="1">
    <source>
        <dbReference type="ARBA" id="ARBA00004496"/>
    </source>
</evidence>
<feature type="domain" description="UvrA DNA-binding" evidence="14">
    <location>
        <begin position="198"/>
        <end position="264"/>
    </location>
</feature>
<dbReference type="AlphaFoldDB" id="X1FA89"/>
<keyword evidence="13" id="KW-0234">DNA repair</keyword>
<dbReference type="GO" id="GO:0008270">
    <property type="term" value="F:zinc ion binding"/>
    <property type="evidence" value="ECO:0007669"/>
    <property type="project" value="UniProtKB-KW"/>
</dbReference>
<dbReference type="Pfam" id="PF17755">
    <property type="entry name" value="UvrA_DNA-bind"/>
    <property type="match status" value="1"/>
</dbReference>
<keyword evidence="10" id="KW-0067">ATP-binding</keyword>
<sequence>RPEFALLRLLFASVGETRCPDCGVKVEKHTIPGAVDACLMLPGGSRLLVVAPVARASADGSDEARPWESLRRELERQGFQRLWLGGRIVEVGEVPESRVPAEIEVVIDRLVLADAPAESRSRLAEALETAFKAGAGRAMVLVLDEASAERERLPFDVRFNCARCGRVFPEPEPQLFSFNSAVGACPTCQGFGRTSNLDPDKIVPDPRKSIDTGAITCWQTPAYKQLHKECRQACHRQRVRTDVPYVDLSEADKRFVWDGDGDWIGVRGFFDWLETKRYKVHVRVMIARYRGYYTCPTCGGRRLRPEALNVRVGGKTIADLALEPVKDLRAWFDALRLGAEDEEKAAVLLREIRSRLAYLDDVGLAYLTLDRQTRSLSGGESQRINLASALGSSLTNTLYVLDEPTVGLHARDTHRLLGILRGLIAKGNTVVVVEHDPEMIGAAEHLVDLGPGAGEAGGEVIFEGPYAGLAACKTS</sequence>
<evidence type="ECO:0000256" key="12">
    <source>
        <dbReference type="ARBA" id="ARBA00023125"/>
    </source>
</evidence>
<dbReference type="EMBL" id="BARU01005825">
    <property type="protein sequence ID" value="GAH41887.1"/>
    <property type="molecule type" value="Genomic_DNA"/>
</dbReference>
<keyword evidence="6" id="KW-0227">DNA damage</keyword>
<dbReference type="PANTHER" id="PTHR43152:SF3">
    <property type="entry name" value="UVRABC SYSTEM PROTEIN A"/>
    <property type="match status" value="1"/>
</dbReference>
<evidence type="ECO:0000256" key="5">
    <source>
        <dbReference type="ARBA" id="ARBA00022741"/>
    </source>
</evidence>
<dbReference type="PANTHER" id="PTHR43152">
    <property type="entry name" value="UVRABC SYSTEM PROTEIN A"/>
    <property type="match status" value="1"/>
</dbReference>
<evidence type="ECO:0000256" key="3">
    <source>
        <dbReference type="ARBA" id="ARBA00022723"/>
    </source>
</evidence>
<evidence type="ECO:0000313" key="16">
    <source>
        <dbReference type="EMBL" id="GAH41887.1"/>
    </source>
</evidence>
<keyword evidence="5" id="KW-0547">Nucleotide-binding</keyword>
<evidence type="ECO:0000256" key="11">
    <source>
        <dbReference type="ARBA" id="ARBA00022881"/>
    </source>
</evidence>
<keyword evidence="2" id="KW-0963">Cytoplasm</keyword>
<dbReference type="GO" id="GO:0005737">
    <property type="term" value="C:cytoplasm"/>
    <property type="evidence" value="ECO:0007669"/>
    <property type="project" value="UniProtKB-SubCell"/>
</dbReference>
<evidence type="ECO:0000256" key="4">
    <source>
        <dbReference type="ARBA" id="ARBA00022737"/>
    </source>
</evidence>
<accession>X1FA89</accession>
<dbReference type="GO" id="GO:0006281">
    <property type="term" value="P:DNA repair"/>
    <property type="evidence" value="ECO:0007669"/>
    <property type="project" value="UniProtKB-KW"/>
</dbReference>
<evidence type="ECO:0000259" key="14">
    <source>
        <dbReference type="Pfam" id="PF17755"/>
    </source>
</evidence>
<evidence type="ECO:0000256" key="7">
    <source>
        <dbReference type="ARBA" id="ARBA00022769"/>
    </source>
</evidence>
<dbReference type="Gene3D" id="3.30.190.20">
    <property type="match status" value="1"/>
</dbReference>
<keyword evidence="12" id="KW-0238">DNA-binding</keyword>
<dbReference type="Gene3D" id="1.10.8.280">
    <property type="entry name" value="ABC transporter ATPase domain-like"/>
    <property type="match status" value="1"/>
</dbReference>
<feature type="non-terminal residue" evidence="16">
    <location>
        <position position="475"/>
    </location>
</feature>
<dbReference type="GO" id="GO:0004518">
    <property type="term" value="F:nuclease activity"/>
    <property type="evidence" value="ECO:0007669"/>
    <property type="project" value="UniProtKB-KW"/>
</dbReference>
<dbReference type="GO" id="GO:0003677">
    <property type="term" value="F:DNA binding"/>
    <property type="evidence" value="ECO:0007669"/>
    <property type="project" value="UniProtKB-KW"/>
</dbReference>
<proteinExistence type="predicted"/>
<keyword evidence="4" id="KW-0677">Repeat</keyword>
<dbReference type="Gene3D" id="1.20.1580.10">
    <property type="entry name" value="ABC transporter ATPase like domain"/>
    <property type="match status" value="1"/>
</dbReference>
<dbReference type="InterPro" id="IPR041102">
    <property type="entry name" value="UvrA_inter"/>
</dbReference>
<evidence type="ECO:0000256" key="2">
    <source>
        <dbReference type="ARBA" id="ARBA00022490"/>
    </source>
</evidence>
<keyword evidence="3" id="KW-0479">Metal-binding</keyword>
<dbReference type="Gene3D" id="3.40.50.300">
    <property type="entry name" value="P-loop containing nucleotide triphosphate hydrolases"/>
    <property type="match status" value="1"/>
</dbReference>
<keyword evidence="9" id="KW-0862">Zinc</keyword>
<evidence type="ECO:0000256" key="10">
    <source>
        <dbReference type="ARBA" id="ARBA00022840"/>
    </source>
</evidence>
<dbReference type="PROSITE" id="PS00211">
    <property type="entry name" value="ABC_TRANSPORTER_1"/>
    <property type="match status" value="1"/>
</dbReference>
<feature type="non-terminal residue" evidence="16">
    <location>
        <position position="1"/>
    </location>
</feature>
<dbReference type="SUPFAM" id="SSF52540">
    <property type="entry name" value="P-loop containing nucleoside triphosphate hydrolases"/>
    <property type="match status" value="1"/>
</dbReference>
<dbReference type="GO" id="GO:0005524">
    <property type="term" value="F:ATP binding"/>
    <property type="evidence" value="ECO:0007669"/>
    <property type="project" value="UniProtKB-KW"/>
</dbReference>
<comment type="caution">
    <text evidence="16">The sequence shown here is derived from an EMBL/GenBank/DDBJ whole genome shotgun (WGS) entry which is preliminary data.</text>
</comment>
<evidence type="ECO:0000256" key="9">
    <source>
        <dbReference type="ARBA" id="ARBA00022833"/>
    </source>
</evidence>
<dbReference type="GO" id="GO:0016887">
    <property type="term" value="F:ATP hydrolysis activity"/>
    <property type="evidence" value="ECO:0007669"/>
    <property type="project" value="InterPro"/>
</dbReference>
<dbReference type="Pfam" id="PF17760">
    <property type="entry name" value="UvrA_inter"/>
    <property type="match status" value="1"/>
</dbReference>
<keyword evidence="11" id="KW-0267">Excision nuclease</keyword>